<feature type="transmembrane region" description="Helical" evidence="6">
    <location>
        <begin position="51"/>
        <end position="72"/>
    </location>
</feature>
<sequence length="528" mass="57698">MYIEELKGKNTVQDVERQFTHGEGIVEQIQLKGPSLQGDVRRQMTKLETISASWVICDSWAGIAGTVSLAIAQGGPVTLIYGPILILVLVGSCALTLAELASVYPTAGGQYHWTSILAPKSMTRALSYFCGMTNGFSWIAICTGIAIIPAQLIVGIALFYNPTFTPQAWHYFLIYQTINGLVLLYNITLLKRSLWIHDVAFFATLGSFFVITITCVARSSANYQPSVSVWGTFVNDSGWSSGGVAFLTGLVTPNYMYAGIDGALHLAEECKNASTVVPRALMSTLLIGFVSSFTFMVAMLYCTSDLDAVVASATGVPIFDMWYQATQSDVAATVFVVLLCCAAVFALIGAQQTASRLTWSLARDRAIIGSKWLSEIHTMFEVPVWSLIFNFVIMFIIGCIYLGSSSAFNAFIGSGLVLQHISYAIPAALLMYRKRSEMWLPRDRSFRLPSVAGWSVNAITIAFAILVLVFYDFPAVLPVTGSNMTDQMNADYTSAVLGVMAIFAGINWGIYARRKYNGPRLQLNDEEI</sequence>
<protein>
    <recommendedName>
        <fullName evidence="9">Amino acid permease/ SLC12A domain-containing protein</fullName>
    </recommendedName>
</protein>
<evidence type="ECO:0000313" key="8">
    <source>
        <dbReference type="Proteomes" id="UP000191691"/>
    </source>
</evidence>
<feature type="transmembrane region" description="Helical" evidence="6">
    <location>
        <begin position="125"/>
        <end position="148"/>
    </location>
</feature>
<keyword evidence="4 6" id="KW-1133">Transmembrane helix</keyword>
<dbReference type="PANTHER" id="PTHR45649">
    <property type="entry name" value="AMINO-ACID PERMEASE BAT1"/>
    <property type="match status" value="1"/>
</dbReference>
<evidence type="ECO:0000256" key="3">
    <source>
        <dbReference type="ARBA" id="ARBA00022692"/>
    </source>
</evidence>
<feature type="transmembrane region" description="Helical" evidence="6">
    <location>
        <begin position="78"/>
        <end position="104"/>
    </location>
</feature>
<dbReference type="EMBL" id="MOOB01000023">
    <property type="protein sequence ID" value="OQE85734.1"/>
    <property type="molecule type" value="Genomic_DNA"/>
</dbReference>
<dbReference type="Pfam" id="PF13520">
    <property type="entry name" value="AA_permease_2"/>
    <property type="match status" value="1"/>
</dbReference>
<dbReference type="PIRSF" id="PIRSF006060">
    <property type="entry name" value="AA_transporter"/>
    <property type="match status" value="1"/>
</dbReference>
<dbReference type="Proteomes" id="UP000191691">
    <property type="component" value="Unassembled WGS sequence"/>
</dbReference>
<dbReference type="GO" id="GO:0022857">
    <property type="term" value="F:transmembrane transporter activity"/>
    <property type="evidence" value="ECO:0007669"/>
    <property type="project" value="InterPro"/>
</dbReference>
<feature type="transmembrane region" description="Helical" evidence="6">
    <location>
        <begin position="491"/>
        <end position="511"/>
    </location>
</feature>
<gene>
    <name evidence="7" type="ORF">PENNAL_c0023G07476</name>
</gene>
<accession>A0A1V6YEP7</accession>
<keyword evidence="5 6" id="KW-0472">Membrane</keyword>
<feature type="transmembrane region" description="Helical" evidence="6">
    <location>
        <begin position="451"/>
        <end position="471"/>
    </location>
</feature>
<name>A0A1V6YEP7_PENNA</name>
<dbReference type="InterPro" id="IPR002293">
    <property type="entry name" value="AA/rel_permease1"/>
</dbReference>
<keyword evidence="2" id="KW-0813">Transport</keyword>
<dbReference type="STRING" id="60175.A0A1V6YEP7"/>
<feature type="transmembrane region" description="Helical" evidence="6">
    <location>
        <begin position="239"/>
        <end position="260"/>
    </location>
</feature>
<evidence type="ECO:0000256" key="4">
    <source>
        <dbReference type="ARBA" id="ARBA00022989"/>
    </source>
</evidence>
<evidence type="ECO:0000256" key="1">
    <source>
        <dbReference type="ARBA" id="ARBA00004141"/>
    </source>
</evidence>
<keyword evidence="8" id="KW-1185">Reference proteome</keyword>
<dbReference type="AlphaFoldDB" id="A0A1V6YEP7"/>
<evidence type="ECO:0000313" key="7">
    <source>
        <dbReference type="EMBL" id="OQE85734.1"/>
    </source>
</evidence>
<keyword evidence="3 6" id="KW-0812">Transmembrane</keyword>
<dbReference type="GO" id="GO:0016020">
    <property type="term" value="C:membrane"/>
    <property type="evidence" value="ECO:0007669"/>
    <property type="project" value="UniProtKB-SubCell"/>
</dbReference>
<dbReference type="OMA" id="EMWHQAT"/>
<comment type="caution">
    <text evidence="7">The sequence shown here is derived from an EMBL/GenBank/DDBJ whole genome shotgun (WGS) entry which is preliminary data.</text>
</comment>
<evidence type="ECO:0008006" key="9">
    <source>
        <dbReference type="Google" id="ProtNLM"/>
    </source>
</evidence>
<dbReference type="PANTHER" id="PTHR45649:SF19">
    <property type="entry name" value="TRANSPORTER, PUTATIVE (EUROFUNG)-RELATED"/>
    <property type="match status" value="1"/>
</dbReference>
<feature type="transmembrane region" description="Helical" evidence="6">
    <location>
        <begin position="199"/>
        <end position="219"/>
    </location>
</feature>
<evidence type="ECO:0000256" key="2">
    <source>
        <dbReference type="ARBA" id="ARBA00022448"/>
    </source>
</evidence>
<feature type="transmembrane region" description="Helical" evidence="6">
    <location>
        <begin position="330"/>
        <end position="350"/>
    </location>
</feature>
<feature type="transmembrane region" description="Helical" evidence="6">
    <location>
        <begin position="280"/>
        <end position="301"/>
    </location>
</feature>
<evidence type="ECO:0000256" key="5">
    <source>
        <dbReference type="ARBA" id="ARBA00023136"/>
    </source>
</evidence>
<organism evidence="7 8">
    <name type="scientific">Penicillium nalgiovense</name>
    <dbReference type="NCBI Taxonomy" id="60175"/>
    <lineage>
        <taxon>Eukaryota</taxon>
        <taxon>Fungi</taxon>
        <taxon>Dikarya</taxon>
        <taxon>Ascomycota</taxon>
        <taxon>Pezizomycotina</taxon>
        <taxon>Eurotiomycetes</taxon>
        <taxon>Eurotiomycetidae</taxon>
        <taxon>Eurotiales</taxon>
        <taxon>Aspergillaceae</taxon>
        <taxon>Penicillium</taxon>
    </lineage>
</organism>
<evidence type="ECO:0000256" key="6">
    <source>
        <dbReference type="SAM" id="Phobius"/>
    </source>
</evidence>
<proteinExistence type="predicted"/>
<comment type="subcellular location">
    <subcellularLocation>
        <location evidence="1">Membrane</location>
        <topology evidence="1">Multi-pass membrane protein</topology>
    </subcellularLocation>
</comment>
<feature type="transmembrane region" description="Helical" evidence="6">
    <location>
        <begin position="384"/>
        <end position="404"/>
    </location>
</feature>
<feature type="transmembrane region" description="Helical" evidence="6">
    <location>
        <begin position="410"/>
        <end position="430"/>
    </location>
</feature>
<dbReference type="Gene3D" id="1.20.1740.10">
    <property type="entry name" value="Amino acid/polyamine transporter I"/>
    <property type="match status" value="1"/>
</dbReference>
<reference evidence="8" key="1">
    <citation type="journal article" date="2017" name="Nat. Microbiol.">
        <title>Global analysis of biosynthetic gene clusters reveals vast potential of secondary metabolite production in Penicillium species.</title>
        <authorList>
            <person name="Nielsen J.C."/>
            <person name="Grijseels S."/>
            <person name="Prigent S."/>
            <person name="Ji B."/>
            <person name="Dainat J."/>
            <person name="Nielsen K.F."/>
            <person name="Frisvad J.C."/>
            <person name="Workman M."/>
            <person name="Nielsen J."/>
        </authorList>
    </citation>
    <scope>NUCLEOTIDE SEQUENCE [LARGE SCALE GENOMIC DNA]</scope>
    <source>
        <strain evidence="8">IBT 13039</strain>
    </source>
</reference>
<feature type="transmembrane region" description="Helical" evidence="6">
    <location>
        <begin position="168"/>
        <end position="187"/>
    </location>
</feature>